<dbReference type="AlphaFoldDB" id="A0AAN6I875"/>
<accession>A0AAN6I875</accession>
<dbReference type="Gene3D" id="3.30.559.30">
    <property type="entry name" value="Nonribosomal peptide synthetase, condensation domain"/>
    <property type="match status" value="1"/>
</dbReference>
<evidence type="ECO:0000313" key="1">
    <source>
        <dbReference type="EMBL" id="KAI1608212.1"/>
    </source>
</evidence>
<dbReference type="SUPFAM" id="SSF52777">
    <property type="entry name" value="CoA-dependent acyltransferases"/>
    <property type="match status" value="1"/>
</dbReference>
<evidence type="ECO:0000313" key="2">
    <source>
        <dbReference type="Proteomes" id="UP001203852"/>
    </source>
</evidence>
<gene>
    <name evidence="1" type="ORF">EDD36DRAFT_469623</name>
</gene>
<sequence>MSWTQSTPGLYQRPLRGSEAGLASIVTSERPFAREPIKIHAIAQLTARHAPHKVIQALKDAWIALRLLKSPDIATTVTNEVKQYQIPSPADLEAWLDRTFIVSPSGASVQSAIRAMQQHLELLPICQVLSYSTNDETFNGTLILYISHWRTEAAGAFKIVNHVFDYAADLLTGTKTREALSDYTPGSEVPLLTPAVEDMLMPTATTTPESKARVEKHFDNYYSKLPCIDFPMQGDESDPFSTVKVHRRLYIPSSTSSLIRGCKAKGISITSAIHSAYLGAVWALADDPAKRKRNYASLMPAQVRTRLPNASPFRDQGCWSAAQMLMLTLPPGQDFLTRAQNLRGQYQLADQERWLYEDAWEISAQVVQMDVKTPPDQPASVPWFTGLGLLDGEIIVAEHGDGAITVKDLDGWADPLAPGIVLRLWTFRGRLNIHVVWNAAYHDDRVIRTLMDAIDKTLAEELGVVVDIEEAKEEEF</sequence>
<evidence type="ECO:0008006" key="3">
    <source>
        <dbReference type="Google" id="ProtNLM"/>
    </source>
</evidence>
<keyword evidence="2" id="KW-1185">Reference proteome</keyword>
<dbReference type="Proteomes" id="UP001203852">
    <property type="component" value="Unassembled WGS sequence"/>
</dbReference>
<name>A0AAN6I875_9EURO</name>
<dbReference type="EMBL" id="MU404364">
    <property type="protein sequence ID" value="KAI1608212.1"/>
    <property type="molecule type" value="Genomic_DNA"/>
</dbReference>
<dbReference type="PANTHER" id="PTHR42034:SF1">
    <property type="entry name" value="CONDENSATION DOMAIN-CONTAINING PROTEIN"/>
    <property type="match status" value="1"/>
</dbReference>
<dbReference type="InterPro" id="IPR023213">
    <property type="entry name" value="CAT-like_dom_sf"/>
</dbReference>
<comment type="caution">
    <text evidence="1">The sequence shown here is derived from an EMBL/GenBank/DDBJ whole genome shotgun (WGS) entry which is preliminary data.</text>
</comment>
<dbReference type="PANTHER" id="PTHR42034">
    <property type="entry name" value="CHROMOSOME 7, WHOLE GENOME SHOTGUN SEQUENCE-RELATED"/>
    <property type="match status" value="1"/>
</dbReference>
<dbReference type="Gene3D" id="3.30.559.10">
    <property type="entry name" value="Chloramphenicol acetyltransferase-like domain"/>
    <property type="match status" value="1"/>
</dbReference>
<proteinExistence type="predicted"/>
<protein>
    <recommendedName>
        <fullName evidence="3">Condensation domain-containing protein</fullName>
    </recommendedName>
</protein>
<organism evidence="1 2">
    <name type="scientific">Exophiala viscosa</name>
    <dbReference type="NCBI Taxonomy" id="2486360"/>
    <lineage>
        <taxon>Eukaryota</taxon>
        <taxon>Fungi</taxon>
        <taxon>Dikarya</taxon>
        <taxon>Ascomycota</taxon>
        <taxon>Pezizomycotina</taxon>
        <taxon>Eurotiomycetes</taxon>
        <taxon>Chaetothyriomycetidae</taxon>
        <taxon>Chaetothyriales</taxon>
        <taxon>Herpotrichiellaceae</taxon>
        <taxon>Exophiala</taxon>
    </lineage>
</organism>
<reference evidence="1" key="1">
    <citation type="journal article" date="2022" name="bioRxiv">
        <title>Deciphering the potential niche of two novel black yeast fungi from a biological soil crust based on their genomes, phenotypes, and melanin regulation.</title>
        <authorList>
            <consortium name="DOE Joint Genome Institute"/>
            <person name="Carr E.C."/>
            <person name="Barton Q."/>
            <person name="Grambo S."/>
            <person name="Sullivan M."/>
            <person name="Renfro C.M."/>
            <person name="Kuo A."/>
            <person name="Pangilinan J."/>
            <person name="Lipzen A."/>
            <person name="Keymanesh K."/>
            <person name="Savage E."/>
            <person name="Barry K."/>
            <person name="Grigoriev I.V."/>
            <person name="Riekhof W.R."/>
            <person name="Harris S.S."/>
        </authorList>
    </citation>
    <scope>NUCLEOTIDE SEQUENCE</scope>
    <source>
        <strain evidence="1">JF 03-4F</strain>
    </source>
</reference>